<evidence type="ECO:0000256" key="1">
    <source>
        <dbReference type="SAM" id="MobiDB-lite"/>
    </source>
</evidence>
<evidence type="ECO:0000313" key="2">
    <source>
        <dbReference type="EMBL" id="QNE21136.1"/>
    </source>
</evidence>
<reference evidence="2 3" key="2">
    <citation type="journal article" date="2020" name="Microbiol. Resour. Announc.">
        <title>Antarctic desert soil bacteria exhibit high novel natural product potential, evaluated through long-read genome sequencing and comparative genomics.</title>
        <authorList>
            <person name="Benaud N."/>
            <person name="Edwards R.J."/>
            <person name="Amos T.G."/>
            <person name="D'Agostino P.M."/>
            <person name="Gutierrez-Chavez C."/>
            <person name="Montgomery K."/>
            <person name="Nicetic I."/>
            <person name="Ferrari B.C."/>
        </authorList>
    </citation>
    <scope>NUCLEOTIDE SEQUENCE [LARGE SCALE GENOMIC DNA]</scope>
    <source>
        <strain evidence="2 3">SPB151</strain>
    </source>
</reference>
<proteinExistence type="predicted"/>
<name>A0A7G6X4H1_9ACTN</name>
<dbReference type="Proteomes" id="UP000515563">
    <property type="component" value="Chromosome"/>
</dbReference>
<protein>
    <submittedName>
        <fullName evidence="2">Uncharacterized protein</fullName>
    </submittedName>
</protein>
<gene>
    <name evidence="2" type="ORF">F1D05_28515</name>
</gene>
<organism evidence="2 3">
    <name type="scientific">Kribbella qitaiheensis</name>
    <dbReference type="NCBI Taxonomy" id="1544730"/>
    <lineage>
        <taxon>Bacteria</taxon>
        <taxon>Bacillati</taxon>
        <taxon>Actinomycetota</taxon>
        <taxon>Actinomycetes</taxon>
        <taxon>Propionibacteriales</taxon>
        <taxon>Kribbellaceae</taxon>
        <taxon>Kribbella</taxon>
    </lineage>
</organism>
<accession>A0A7G6X4H1</accession>
<dbReference type="KEGG" id="kqi:F1D05_28515"/>
<evidence type="ECO:0000313" key="3">
    <source>
        <dbReference type="Proteomes" id="UP000515563"/>
    </source>
</evidence>
<dbReference type="EMBL" id="CP043661">
    <property type="protein sequence ID" value="QNE21136.1"/>
    <property type="molecule type" value="Genomic_DNA"/>
</dbReference>
<sequence length="72" mass="7810">MFDQMSMPVLFAVLITTLALVSAGIFVAVRILAEKSQSGKLVKKVPHAPLPQQTSDRSAVEPDETTSVRELD</sequence>
<reference evidence="3" key="1">
    <citation type="submission" date="2019-09" db="EMBL/GenBank/DDBJ databases">
        <title>Antimicrobial potential of Antarctic Bacteria.</title>
        <authorList>
            <person name="Benaud N."/>
            <person name="Edwards R.J."/>
            <person name="Ferrari B.C."/>
        </authorList>
    </citation>
    <scope>NUCLEOTIDE SEQUENCE [LARGE SCALE GENOMIC DNA]</scope>
    <source>
        <strain evidence="3">SPB151</strain>
    </source>
</reference>
<feature type="region of interest" description="Disordered" evidence="1">
    <location>
        <begin position="37"/>
        <end position="72"/>
    </location>
</feature>
<keyword evidence="3" id="KW-1185">Reference proteome</keyword>
<dbReference type="AlphaFoldDB" id="A0A7G6X4H1"/>
<dbReference type="RefSeq" id="WP_185443538.1">
    <property type="nucleotide sequence ID" value="NZ_CP043661.1"/>
</dbReference>